<keyword evidence="2" id="KW-1133">Transmembrane helix</keyword>
<evidence type="ECO:0000259" key="3">
    <source>
        <dbReference type="Pfam" id="PF26056"/>
    </source>
</evidence>
<organism evidence="4 5">
    <name type="scientific">Streptomyces siamensis</name>
    <dbReference type="NCBI Taxonomy" id="1274986"/>
    <lineage>
        <taxon>Bacteria</taxon>
        <taxon>Bacillati</taxon>
        <taxon>Actinomycetota</taxon>
        <taxon>Actinomycetes</taxon>
        <taxon>Kitasatosporales</taxon>
        <taxon>Streptomycetaceae</taxon>
        <taxon>Streptomyces</taxon>
    </lineage>
</organism>
<feature type="transmembrane region" description="Helical" evidence="2">
    <location>
        <begin position="90"/>
        <end position="111"/>
    </location>
</feature>
<name>A0ABP9JR08_9ACTN</name>
<evidence type="ECO:0000313" key="5">
    <source>
        <dbReference type="Proteomes" id="UP001501759"/>
    </source>
</evidence>
<protein>
    <recommendedName>
        <fullName evidence="3">DUF8017 domain-containing protein</fullName>
    </recommendedName>
</protein>
<feature type="domain" description="DUF8017" evidence="3">
    <location>
        <begin position="144"/>
        <end position="338"/>
    </location>
</feature>
<keyword evidence="5" id="KW-1185">Reference proteome</keyword>
<sequence length="344" mass="35292">MWPGEQPPAGGQNPQQPTGGGQSNPRPSAGAEGPGPRPDAGAGQPNPYRQPGYQQPNPYHQAPAPWNAPTVTADAAAPPASRGDGRRTQVLALISAAAVVVAAGVTGFVLLGPGKDDGAGPGPTGSPSAPSSPASDPRGTEGAEKPTVAGWKTVVNPKRGIAFDVPPQWGLKSTGWVTYVSEDDDPRDEPLAAVAAPALLKEKWCGSDDDKDGTEDYTMLAGAGTKRNNGAKTPEDAARDDAAAWVYGAYTQPDKKLVTSGAVEPYTTKSGITGSLATASSSGVEKSKKCAVDGKATVFSFKDPSNDIVSWEFFGAKGVSEEVSDATVRKIVSTVRLYDVPPAS</sequence>
<dbReference type="EMBL" id="BAABKB010000045">
    <property type="protein sequence ID" value="GAA5036690.1"/>
    <property type="molecule type" value="Genomic_DNA"/>
</dbReference>
<reference evidence="5" key="1">
    <citation type="journal article" date="2019" name="Int. J. Syst. Evol. Microbiol.">
        <title>The Global Catalogue of Microorganisms (GCM) 10K type strain sequencing project: providing services to taxonomists for standard genome sequencing and annotation.</title>
        <authorList>
            <consortium name="The Broad Institute Genomics Platform"/>
            <consortium name="The Broad Institute Genome Sequencing Center for Infectious Disease"/>
            <person name="Wu L."/>
            <person name="Ma J."/>
        </authorList>
    </citation>
    <scope>NUCLEOTIDE SEQUENCE [LARGE SCALE GENOMIC DNA]</scope>
    <source>
        <strain evidence="5">JCM 18409</strain>
    </source>
</reference>
<proteinExistence type="predicted"/>
<evidence type="ECO:0000313" key="4">
    <source>
        <dbReference type="EMBL" id="GAA5036690.1"/>
    </source>
</evidence>
<dbReference type="Proteomes" id="UP001501759">
    <property type="component" value="Unassembled WGS sequence"/>
</dbReference>
<evidence type="ECO:0000256" key="1">
    <source>
        <dbReference type="SAM" id="MobiDB-lite"/>
    </source>
</evidence>
<keyword evidence="2" id="KW-0472">Membrane</keyword>
<dbReference type="Pfam" id="PF26056">
    <property type="entry name" value="DUF8017"/>
    <property type="match status" value="1"/>
</dbReference>
<dbReference type="InterPro" id="IPR058330">
    <property type="entry name" value="DUF8017"/>
</dbReference>
<feature type="compositionally biased region" description="Low complexity" evidence="1">
    <location>
        <begin position="125"/>
        <end position="137"/>
    </location>
</feature>
<feature type="compositionally biased region" description="Low complexity" evidence="1">
    <location>
        <begin position="1"/>
        <end position="17"/>
    </location>
</feature>
<gene>
    <name evidence="4" type="ORF">GCM10023335_83880</name>
</gene>
<evidence type="ECO:0000256" key="2">
    <source>
        <dbReference type="SAM" id="Phobius"/>
    </source>
</evidence>
<accession>A0ABP9JR08</accession>
<feature type="compositionally biased region" description="Low complexity" evidence="1">
    <location>
        <begin position="68"/>
        <end position="80"/>
    </location>
</feature>
<keyword evidence="2" id="KW-0812">Transmembrane</keyword>
<feature type="region of interest" description="Disordered" evidence="1">
    <location>
        <begin position="110"/>
        <end position="151"/>
    </location>
</feature>
<feature type="region of interest" description="Disordered" evidence="1">
    <location>
        <begin position="1"/>
        <end position="85"/>
    </location>
</feature>
<dbReference type="RefSeq" id="WP_345658194.1">
    <property type="nucleotide sequence ID" value="NZ_BAABKB010000045.1"/>
</dbReference>
<comment type="caution">
    <text evidence="4">The sequence shown here is derived from an EMBL/GenBank/DDBJ whole genome shotgun (WGS) entry which is preliminary data.</text>
</comment>